<sequence length="163" mass="17409">MRPIAALLVAAATLSAGQAAALSCLRPDPVRIYTQARDAEEAFRIAYGQLDLSAVSFPQMESYDVGAPETRDFPGIPFEGHAITKDGFTVPVSTPVTVRLSCLGPWCPTPPGPEPMMMALEQIGDDWRVDINACGGDAYGQPSKGQLERVVACHRDEGDCATE</sequence>
<evidence type="ECO:0000256" key="1">
    <source>
        <dbReference type="SAM" id="SignalP"/>
    </source>
</evidence>
<accession>A0ABU3DDQ8</accession>
<evidence type="ECO:0000313" key="2">
    <source>
        <dbReference type="EMBL" id="MDT0681841.1"/>
    </source>
</evidence>
<keyword evidence="1" id="KW-0732">Signal</keyword>
<keyword evidence="3" id="KW-1185">Reference proteome</keyword>
<dbReference type="RefSeq" id="WP_311689602.1">
    <property type="nucleotide sequence ID" value="NZ_JAVRHL010000001.1"/>
</dbReference>
<protein>
    <submittedName>
        <fullName evidence="2">Uncharacterized protein</fullName>
    </submittedName>
</protein>
<comment type="caution">
    <text evidence="2">The sequence shown here is derived from an EMBL/GenBank/DDBJ whole genome shotgun (WGS) entry which is preliminary data.</text>
</comment>
<organism evidence="2 3">
    <name type="scientific">Tropicimonas omnivorans</name>
    <dbReference type="NCBI Taxonomy" id="3075590"/>
    <lineage>
        <taxon>Bacteria</taxon>
        <taxon>Pseudomonadati</taxon>
        <taxon>Pseudomonadota</taxon>
        <taxon>Alphaproteobacteria</taxon>
        <taxon>Rhodobacterales</taxon>
        <taxon>Roseobacteraceae</taxon>
        <taxon>Tropicimonas</taxon>
    </lineage>
</organism>
<dbReference type="Proteomes" id="UP001265259">
    <property type="component" value="Unassembled WGS sequence"/>
</dbReference>
<name>A0ABU3DDQ8_9RHOB</name>
<reference evidence="2 3" key="1">
    <citation type="submission" date="2023-09" db="EMBL/GenBank/DDBJ databases">
        <authorList>
            <person name="Rey-Velasco X."/>
        </authorList>
    </citation>
    <scope>NUCLEOTIDE SEQUENCE [LARGE SCALE GENOMIC DNA]</scope>
    <source>
        <strain evidence="2 3">F158</strain>
    </source>
</reference>
<feature type="signal peptide" evidence="1">
    <location>
        <begin position="1"/>
        <end position="21"/>
    </location>
</feature>
<feature type="chain" id="PRO_5047140347" evidence="1">
    <location>
        <begin position="22"/>
        <end position="163"/>
    </location>
</feature>
<dbReference type="EMBL" id="JAVRHL010000001">
    <property type="protein sequence ID" value="MDT0681841.1"/>
    <property type="molecule type" value="Genomic_DNA"/>
</dbReference>
<evidence type="ECO:0000313" key="3">
    <source>
        <dbReference type="Proteomes" id="UP001265259"/>
    </source>
</evidence>
<gene>
    <name evidence="2" type="ORF">RM543_04020</name>
</gene>
<proteinExistence type="predicted"/>
<dbReference type="PROSITE" id="PS51257">
    <property type="entry name" value="PROKAR_LIPOPROTEIN"/>
    <property type="match status" value="1"/>
</dbReference>